<keyword evidence="2" id="KW-1185">Reference proteome</keyword>
<sequence length="489" mass="55010">MHIQEALTPSQWLPISHTPIEDILDALRYTEREQARLLYGLRATHFLAHNLKFRPLLPACRLAEFNLWTAMTGALAGGAASLDSRLAMDLEVKNSEPNREEDHGSLSQLLQVKEDVEQTINHLSRLALAIRKSGNGSRLHKADTLFNPEQHQTLQKHLEVIILARGTEWGRESYSIDTSSLDPIQERLIRANLRRRNRYVYAQRHAKKLAVDADYRERLLVDNSLRMLLEWRPTPNESSAKDTDTIARMDEPRKDNSQLPASTTVLTATSASKVAQAIEFVPQRASTPSRIAKTNITTTAAKVLYPRPPKQNGSLRYFKCPCCAQALPERYREKLEWICPLCDSTGPPDSPELMDHIAEHIHTFALRSLPWTSPSIGHEEDDKRDLGDNYFDNEDYFDEASDQSFIDDLNDSDQNTDGLVSLESYVDSVASQGSSGSSDIPREDNWIRQAFSSQGRRITIDDTLQKENAIGKLAAEAADEAEQAPQADG</sequence>
<organism evidence="1 2">
    <name type="scientific">Colletotrichum sojae</name>
    <dbReference type="NCBI Taxonomy" id="2175907"/>
    <lineage>
        <taxon>Eukaryota</taxon>
        <taxon>Fungi</taxon>
        <taxon>Dikarya</taxon>
        <taxon>Ascomycota</taxon>
        <taxon>Pezizomycotina</taxon>
        <taxon>Sordariomycetes</taxon>
        <taxon>Hypocreomycetidae</taxon>
        <taxon>Glomerellales</taxon>
        <taxon>Glomerellaceae</taxon>
        <taxon>Colletotrichum</taxon>
        <taxon>Colletotrichum orchidearum species complex</taxon>
    </lineage>
</organism>
<comment type="caution">
    <text evidence="1">The sequence shown here is derived from an EMBL/GenBank/DDBJ whole genome shotgun (WGS) entry which is preliminary data.</text>
</comment>
<reference evidence="1 2" key="1">
    <citation type="journal article" date="2020" name="Phytopathology">
        <title>Genome Sequence Resources of Colletotrichum truncatum, C. plurivorum, C. musicola, and C. sojae: Four Species Pathogenic to Soybean (Glycine max).</title>
        <authorList>
            <person name="Rogerio F."/>
            <person name="Boufleur T.R."/>
            <person name="Ciampi-Guillardi M."/>
            <person name="Sukno S.A."/>
            <person name="Thon M.R."/>
            <person name="Massola Junior N.S."/>
            <person name="Baroncelli R."/>
        </authorList>
    </citation>
    <scope>NUCLEOTIDE SEQUENCE [LARGE SCALE GENOMIC DNA]</scope>
    <source>
        <strain evidence="1 2">LFN0009</strain>
    </source>
</reference>
<dbReference type="AlphaFoldDB" id="A0A8H6ISD6"/>
<evidence type="ECO:0000313" key="1">
    <source>
        <dbReference type="EMBL" id="KAF6795403.1"/>
    </source>
</evidence>
<accession>A0A8H6ISD6</accession>
<name>A0A8H6ISD6_9PEZI</name>
<protein>
    <submittedName>
        <fullName evidence="1">DUF2457 domain-containing protein</fullName>
    </submittedName>
</protein>
<evidence type="ECO:0000313" key="2">
    <source>
        <dbReference type="Proteomes" id="UP000652219"/>
    </source>
</evidence>
<dbReference type="EMBL" id="WIGN01000389">
    <property type="protein sequence ID" value="KAF6795403.1"/>
    <property type="molecule type" value="Genomic_DNA"/>
</dbReference>
<dbReference type="Proteomes" id="UP000652219">
    <property type="component" value="Unassembled WGS sequence"/>
</dbReference>
<proteinExistence type="predicted"/>
<dbReference type="Pfam" id="PF10446">
    <property type="entry name" value="DUF2457"/>
    <property type="match status" value="1"/>
</dbReference>
<dbReference type="InterPro" id="IPR018853">
    <property type="entry name" value="DUF2457"/>
</dbReference>
<gene>
    <name evidence="1" type="ORF">CSOJ01_13437</name>
</gene>